<evidence type="ECO:0000313" key="2">
    <source>
        <dbReference type="Proteomes" id="UP000054217"/>
    </source>
</evidence>
<proteinExistence type="predicted"/>
<dbReference type="HOGENOM" id="CLU_101636_0_0_1"/>
<organism evidence="1 2">
    <name type="scientific">Pisolithus tinctorius Marx 270</name>
    <dbReference type="NCBI Taxonomy" id="870435"/>
    <lineage>
        <taxon>Eukaryota</taxon>
        <taxon>Fungi</taxon>
        <taxon>Dikarya</taxon>
        <taxon>Basidiomycota</taxon>
        <taxon>Agaricomycotina</taxon>
        <taxon>Agaricomycetes</taxon>
        <taxon>Agaricomycetidae</taxon>
        <taxon>Boletales</taxon>
        <taxon>Sclerodermatineae</taxon>
        <taxon>Pisolithaceae</taxon>
        <taxon>Pisolithus</taxon>
    </lineage>
</organism>
<reference evidence="1 2" key="1">
    <citation type="submission" date="2014-04" db="EMBL/GenBank/DDBJ databases">
        <authorList>
            <consortium name="DOE Joint Genome Institute"/>
            <person name="Kuo A."/>
            <person name="Kohler A."/>
            <person name="Costa M.D."/>
            <person name="Nagy L.G."/>
            <person name="Floudas D."/>
            <person name="Copeland A."/>
            <person name="Barry K.W."/>
            <person name="Cichocki N."/>
            <person name="Veneault-Fourrey C."/>
            <person name="LaButti K."/>
            <person name="Lindquist E.A."/>
            <person name="Lipzen A."/>
            <person name="Lundell T."/>
            <person name="Morin E."/>
            <person name="Murat C."/>
            <person name="Sun H."/>
            <person name="Tunlid A."/>
            <person name="Henrissat B."/>
            <person name="Grigoriev I.V."/>
            <person name="Hibbett D.S."/>
            <person name="Martin F."/>
            <person name="Nordberg H.P."/>
            <person name="Cantor M.N."/>
            <person name="Hua S.X."/>
        </authorList>
    </citation>
    <scope>NUCLEOTIDE SEQUENCE [LARGE SCALE GENOMIC DNA]</scope>
    <source>
        <strain evidence="1 2">Marx 270</strain>
    </source>
</reference>
<evidence type="ECO:0000313" key="1">
    <source>
        <dbReference type="EMBL" id="KIO01671.1"/>
    </source>
</evidence>
<accession>A0A0C3P2F4</accession>
<dbReference type="Proteomes" id="UP000054217">
    <property type="component" value="Unassembled WGS sequence"/>
</dbReference>
<reference evidence="2" key="2">
    <citation type="submission" date="2015-01" db="EMBL/GenBank/DDBJ databases">
        <title>Evolutionary Origins and Diversification of the Mycorrhizal Mutualists.</title>
        <authorList>
            <consortium name="DOE Joint Genome Institute"/>
            <consortium name="Mycorrhizal Genomics Consortium"/>
            <person name="Kohler A."/>
            <person name="Kuo A."/>
            <person name="Nagy L.G."/>
            <person name="Floudas D."/>
            <person name="Copeland A."/>
            <person name="Barry K.W."/>
            <person name="Cichocki N."/>
            <person name="Veneault-Fourrey C."/>
            <person name="LaButti K."/>
            <person name="Lindquist E.A."/>
            <person name="Lipzen A."/>
            <person name="Lundell T."/>
            <person name="Morin E."/>
            <person name="Murat C."/>
            <person name="Riley R."/>
            <person name="Ohm R."/>
            <person name="Sun H."/>
            <person name="Tunlid A."/>
            <person name="Henrissat B."/>
            <person name="Grigoriev I.V."/>
            <person name="Hibbett D.S."/>
            <person name="Martin F."/>
        </authorList>
    </citation>
    <scope>NUCLEOTIDE SEQUENCE [LARGE SCALE GENOMIC DNA]</scope>
    <source>
        <strain evidence="2">Marx 270</strain>
    </source>
</reference>
<dbReference type="EMBL" id="KN831986">
    <property type="protein sequence ID" value="KIO01671.1"/>
    <property type="molecule type" value="Genomic_DNA"/>
</dbReference>
<name>A0A0C3P2F4_PISTI</name>
<dbReference type="InParanoid" id="A0A0C3P2F4"/>
<dbReference type="AlphaFoldDB" id="A0A0C3P2F4"/>
<gene>
    <name evidence="1" type="ORF">M404DRAFT_9961</name>
</gene>
<protein>
    <submittedName>
        <fullName evidence="1">Uncharacterized protein</fullName>
    </submittedName>
</protein>
<dbReference type="OrthoDB" id="2672827at2759"/>
<dbReference type="STRING" id="870435.A0A0C3P2F4"/>
<sequence length="210" mass="24031">MPRAKHAAQLLDDAAIRQKAPATFSDAVDHVKEVKVMEEAGMLEAADRMLWALCSVEKTCCICLIFGHAGQTAGHHEPQACPTMANMLRIEWDTYLYWRKQLRYHQHHIKICWTCHVPQINDTVHPKFTKVKQQPHGKPTCQFADILAPTAFSIYHHEKLKASAEQHFETKWDTGILAFSEWLMDKPTKGPYSNLVDLFMWYIDTTVAAA</sequence>
<keyword evidence="2" id="KW-1185">Reference proteome</keyword>